<feature type="domain" description="Fe-S hydro-lyase tartrate dehydratase alpha-type catalytic" evidence="7">
    <location>
        <begin position="10"/>
        <end position="284"/>
    </location>
</feature>
<keyword evidence="6 8" id="KW-0456">Lyase</keyword>
<proteinExistence type="inferred from homology"/>
<keyword evidence="4" id="KW-0408">Iron</keyword>
<dbReference type="GO" id="GO:0046872">
    <property type="term" value="F:metal ion binding"/>
    <property type="evidence" value="ECO:0007669"/>
    <property type="project" value="UniProtKB-KW"/>
</dbReference>
<gene>
    <name evidence="8" type="ordered locus">Amico_0134</name>
</gene>
<evidence type="ECO:0000256" key="2">
    <source>
        <dbReference type="ARBA" id="ARBA00022485"/>
    </source>
</evidence>
<dbReference type="EMBL" id="CP001997">
    <property type="protein sequence ID" value="ADE56281.1"/>
    <property type="molecule type" value="Genomic_DNA"/>
</dbReference>
<dbReference type="PANTHER" id="PTHR43351">
    <property type="entry name" value="L(+)-TARTRATE DEHYDRATASE SUBUNIT BETA"/>
    <property type="match status" value="1"/>
</dbReference>
<evidence type="ECO:0000256" key="1">
    <source>
        <dbReference type="ARBA" id="ARBA00008876"/>
    </source>
</evidence>
<dbReference type="InterPro" id="IPR004646">
    <property type="entry name" value="Fe-S_hydro-lyase_TtdA-typ_cat"/>
</dbReference>
<protein>
    <submittedName>
        <fullName evidence="8">Hydro-lyase, Fe-S type, tartrate/fumarate subfamily, alpha subunit</fullName>
    </submittedName>
</protein>
<dbReference type="AlphaFoldDB" id="D5ECJ9"/>
<keyword evidence="3" id="KW-0479">Metal-binding</keyword>
<dbReference type="NCBIfam" id="TIGR00722">
    <property type="entry name" value="ttdA_fumA_fumB"/>
    <property type="match status" value="1"/>
</dbReference>
<evidence type="ECO:0000256" key="3">
    <source>
        <dbReference type="ARBA" id="ARBA00022723"/>
    </source>
</evidence>
<sequence>MVRYPNLYQDVYDMIYRSTTSISSDVKEMMQAALERETNDTAKSMMQAMLDDAKMAGEKVKPLCQSPGFPTIYVSFGDKSSPREDIKKIWANALVEGTKNHLLRPSMVDTLTRENPGDNSGVGVPNFEFDYCPDQEYLDMLLSFKGCGAELANAMKIFTVAQLEKDKDFAGLKRWVLDTVIKGGGKPCPPGAIGIGLGGQMDVACKLARKAVSTRRWNDVHPDPRYAALEKELLENINSLGLGAAGTGGDTTLLAVKIAAVSTHTAIAPAAISFHCWAARRTHVRLYPDGRKEILL</sequence>
<dbReference type="HOGENOM" id="CLU_041245_0_0_0"/>
<dbReference type="STRING" id="572547.Amico_0134"/>
<evidence type="ECO:0000256" key="4">
    <source>
        <dbReference type="ARBA" id="ARBA00023004"/>
    </source>
</evidence>
<keyword evidence="5" id="KW-0411">Iron-sulfur</keyword>
<dbReference type="KEGG" id="aco:Amico_0134"/>
<evidence type="ECO:0000256" key="5">
    <source>
        <dbReference type="ARBA" id="ARBA00023014"/>
    </source>
</evidence>
<dbReference type="GO" id="GO:0016829">
    <property type="term" value="F:lyase activity"/>
    <property type="evidence" value="ECO:0007669"/>
    <property type="project" value="UniProtKB-KW"/>
</dbReference>
<dbReference type="RefSeq" id="WP_013047547.1">
    <property type="nucleotide sequence ID" value="NC_014011.1"/>
</dbReference>
<accession>D5ECJ9</accession>
<comment type="similarity">
    <text evidence="1">Belongs to the class-I fumarase family.</text>
</comment>
<organism evidence="8 9">
    <name type="scientific">Aminobacterium colombiense (strain DSM 12261 / ALA-1)</name>
    <dbReference type="NCBI Taxonomy" id="572547"/>
    <lineage>
        <taxon>Bacteria</taxon>
        <taxon>Thermotogati</taxon>
        <taxon>Synergistota</taxon>
        <taxon>Synergistia</taxon>
        <taxon>Synergistales</taxon>
        <taxon>Aminobacteriaceae</taxon>
        <taxon>Aminobacterium</taxon>
    </lineage>
</organism>
<evidence type="ECO:0000313" key="8">
    <source>
        <dbReference type="EMBL" id="ADE56281.1"/>
    </source>
</evidence>
<evidence type="ECO:0000313" key="9">
    <source>
        <dbReference type="Proteomes" id="UP000002366"/>
    </source>
</evidence>
<evidence type="ECO:0000259" key="7">
    <source>
        <dbReference type="Pfam" id="PF05681"/>
    </source>
</evidence>
<dbReference type="Pfam" id="PF05681">
    <property type="entry name" value="Fumerase"/>
    <property type="match status" value="1"/>
</dbReference>
<keyword evidence="2" id="KW-0004">4Fe-4S</keyword>
<dbReference type="GO" id="GO:0051539">
    <property type="term" value="F:4 iron, 4 sulfur cluster binding"/>
    <property type="evidence" value="ECO:0007669"/>
    <property type="project" value="UniProtKB-KW"/>
</dbReference>
<dbReference type="PANTHER" id="PTHR43351:SF2">
    <property type="entry name" value="L(+)-TARTRATE DEHYDRATASE SUBUNIT BETA-RELATED"/>
    <property type="match status" value="1"/>
</dbReference>
<dbReference type="eggNOG" id="COG1951">
    <property type="taxonomic scope" value="Bacteria"/>
</dbReference>
<evidence type="ECO:0000256" key="6">
    <source>
        <dbReference type="ARBA" id="ARBA00023239"/>
    </source>
</evidence>
<keyword evidence="9" id="KW-1185">Reference proteome</keyword>
<name>D5ECJ9_AMICL</name>
<reference evidence="8 9" key="1">
    <citation type="journal article" date="2010" name="Stand. Genomic Sci.">
        <title>Complete genome sequence of Aminobacterium colombiense type strain (ALA-1).</title>
        <authorList>
            <person name="Chertkov O."/>
            <person name="Sikorski J."/>
            <person name="Brambilla E."/>
            <person name="Lapidus A."/>
            <person name="Copeland A."/>
            <person name="Glavina Del Rio T."/>
            <person name="Nolan M."/>
            <person name="Lucas S."/>
            <person name="Tice H."/>
            <person name="Cheng J.F."/>
            <person name="Han C."/>
            <person name="Detter J.C."/>
            <person name="Bruce D."/>
            <person name="Tapia R."/>
            <person name="Goodwin L."/>
            <person name="Pitluck S."/>
            <person name="Liolios K."/>
            <person name="Ivanova N."/>
            <person name="Mavromatis K."/>
            <person name="Ovchinnikova G."/>
            <person name="Pati A."/>
            <person name="Chen A."/>
            <person name="Palaniappan K."/>
            <person name="Land M."/>
            <person name="Hauser L."/>
            <person name="Chang Y.J."/>
            <person name="Jeffries C.D."/>
            <person name="Spring S."/>
            <person name="Rohde M."/>
            <person name="Goker M."/>
            <person name="Bristow J."/>
            <person name="Eisen J.A."/>
            <person name="Markowitz V."/>
            <person name="Hugenholtz P."/>
            <person name="Kyrpides N.C."/>
            <person name="Klenk H.P."/>
        </authorList>
    </citation>
    <scope>NUCLEOTIDE SEQUENCE [LARGE SCALE GENOMIC DNA]</scope>
    <source>
        <strain evidence="9">DSM 12261 / ALA-1</strain>
    </source>
</reference>
<dbReference type="Proteomes" id="UP000002366">
    <property type="component" value="Chromosome"/>
</dbReference>